<comment type="caution">
    <text evidence="3">The sequence shown here is derived from an EMBL/GenBank/DDBJ whole genome shotgun (WGS) entry which is preliminary data.</text>
</comment>
<name>A0AAD6RNQ2_9ROSI</name>
<feature type="compositionally biased region" description="Basic and acidic residues" evidence="1">
    <location>
        <begin position="181"/>
        <end position="196"/>
    </location>
</feature>
<feature type="compositionally biased region" description="Acidic residues" evidence="1">
    <location>
        <begin position="197"/>
        <end position="212"/>
    </location>
</feature>
<feature type="compositionally biased region" description="Basic residues" evidence="1">
    <location>
        <begin position="163"/>
        <end position="180"/>
    </location>
</feature>
<dbReference type="Gene3D" id="1.10.10.60">
    <property type="entry name" value="Homeodomain-like"/>
    <property type="match status" value="1"/>
</dbReference>
<gene>
    <name evidence="3" type="ORF">NC653_002271</name>
</gene>
<dbReference type="PROSITE" id="PS50090">
    <property type="entry name" value="MYB_LIKE"/>
    <property type="match status" value="1"/>
</dbReference>
<dbReference type="SUPFAM" id="SSF46689">
    <property type="entry name" value="Homeodomain-like"/>
    <property type="match status" value="1"/>
</dbReference>
<keyword evidence="4" id="KW-1185">Reference proteome</keyword>
<dbReference type="Proteomes" id="UP001164929">
    <property type="component" value="Chromosome 1"/>
</dbReference>
<dbReference type="EMBL" id="JAQIZT010000001">
    <property type="protein sequence ID" value="KAJ7012137.1"/>
    <property type="molecule type" value="Genomic_DNA"/>
</dbReference>
<dbReference type="InterPro" id="IPR001005">
    <property type="entry name" value="SANT/Myb"/>
</dbReference>
<organism evidence="3 4">
    <name type="scientific">Populus alba x Populus x berolinensis</name>
    <dbReference type="NCBI Taxonomy" id="444605"/>
    <lineage>
        <taxon>Eukaryota</taxon>
        <taxon>Viridiplantae</taxon>
        <taxon>Streptophyta</taxon>
        <taxon>Embryophyta</taxon>
        <taxon>Tracheophyta</taxon>
        <taxon>Spermatophyta</taxon>
        <taxon>Magnoliopsida</taxon>
        <taxon>eudicotyledons</taxon>
        <taxon>Gunneridae</taxon>
        <taxon>Pentapetalae</taxon>
        <taxon>rosids</taxon>
        <taxon>fabids</taxon>
        <taxon>Malpighiales</taxon>
        <taxon>Salicaceae</taxon>
        <taxon>Saliceae</taxon>
        <taxon>Populus</taxon>
    </lineage>
</organism>
<feature type="domain" description="Myb-like" evidence="2">
    <location>
        <begin position="333"/>
        <end position="386"/>
    </location>
</feature>
<proteinExistence type="predicted"/>
<accession>A0AAD6RNQ2</accession>
<feature type="compositionally biased region" description="Basic residues" evidence="1">
    <location>
        <begin position="240"/>
        <end position="249"/>
    </location>
</feature>
<dbReference type="AlphaFoldDB" id="A0AAD6RNQ2"/>
<evidence type="ECO:0000259" key="2">
    <source>
        <dbReference type="PROSITE" id="PS50090"/>
    </source>
</evidence>
<protein>
    <recommendedName>
        <fullName evidence="2">Myb-like domain-containing protein</fullName>
    </recommendedName>
</protein>
<reference evidence="3 4" key="1">
    <citation type="journal article" date="2023" name="Mol. Ecol. Resour.">
        <title>Chromosome-level genome assembly of a triploid poplar Populus alba 'Berolinensis'.</title>
        <authorList>
            <person name="Chen S."/>
            <person name="Yu Y."/>
            <person name="Wang X."/>
            <person name="Wang S."/>
            <person name="Zhang T."/>
            <person name="Zhou Y."/>
            <person name="He R."/>
            <person name="Meng N."/>
            <person name="Wang Y."/>
            <person name="Liu W."/>
            <person name="Liu Z."/>
            <person name="Liu J."/>
            <person name="Guo Q."/>
            <person name="Huang H."/>
            <person name="Sederoff R.R."/>
            <person name="Wang G."/>
            <person name="Qu G."/>
            <person name="Chen S."/>
        </authorList>
    </citation>
    <scope>NUCLEOTIDE SEQUENCE [LARGE SCALE GENOMIC DNA]</scope>
    <source>
        <strain evidence="3">SC-2020</strain>
    </source>
</reference>
<evidence type="ECO:0000313" key="3">
    <source>
        <dbReference type="EMBL" id="KAJ7012137.1"/>
    </source>
</evidence>
<feature type="region of interest" description="Disordered" evidence="1">
    <location>
        <begin position="163"/>
        <end position="252"/>
    </location>
</feature>
<evidence type="ECO:0000256" key="1">
    <source>
        <dbReference type="SAM" id="MobiDB-lite"/>
    </source>
</evidence>
<evidence type="ECO:0000313" key="4">
    <source>
        <dbReference type="Proteomes" id="UP001164929"/>
    </source>
</evidence>
<sequence>MGFCFDQVGLTFTRNISREEKINKKWFRFEVKHFSAVTKFICSDLQKGRLVKMVILILLQKKKSFSSLLKCVAASSAGVLPGKTVLEYVVGGGCIVGGMTGWDADFATEAYRQEVEALTQHQLLEEQEAEANEKEGADDGHLDAMIKCSATNLFHFSRYKMPRNPKLKSKKKPKKAKFKSLKKESLTSELKHVKEEESMETLSVDDDDDDGTYSDTMSPCSSMRRKRKKAESAIGIDKTRSKKKTKKFKKGPETCTFNVDSDLSGKQHDKSMELKPNEVVVSDIEQKPASGSKMGGKISISTMPVKRVLMIKPEKLKKGNVWLKDCVPPPDLWMPQEDAVLCAVVHEYGPHWSLVSETLYGMTAGGFYRGRYRHPVHCCERFRELIHRYVLFSPENLINNEKMSNMVSGKALLKVTEGNIRMLLNVVAEQPDHELLLQKHFTALLSSVWRVKSHVENQQNMPSSRNALYNSGRVFNSSVNPLPWNSLMESAKRMKFTNLGQSTKLLAAALHDASSRRPGDRVSNSNVNEEAPAIGEKLEITLEFQKEENDYLIPFPPVISLSIPGPAPWTSVNKDRVAAHHLRASTSIAENRFRDAARASSSVLPANDLKLWLASKTQSLGKHKLSVSESTKPPRSKVRKTLLERNEGHADPVMQPPSVRDPNLRFDLPPAVIQDDTDGFSISCMEKELSVETGISEAIPHNYVPDLISGLDDYSLLPEYTDIG</sequence>
<dbReference type="InterPro" id="IPR009057">
    <property type="entry name" value="Homeodomain-like_sf"/>
</dbReference>